<protein>
    <submittedName>
        <fullName evidence="1">Uncharacterized protein</fullName>
    </submittedName>
</protein>
<dbReference type="EMBL" id="MN738915">
    <property type="protein sequence ID" value="QHT31045.1"/>
    <property type="molecule type" value="Genomic_DNA"/>
</dbReference>
<sequence length="218" mass="25835">MEEQTITTRVKKYKNKNKILLIIEDDEAHNESNNITDEDVFWEKYNEKNKPTQIDRYNIHNSPESIKKFIRIGGGNRMGTTLEDFARSKFSILEKRSKGKNETGYDHKIHLASRETIYVEQKSSGHWSDDDFKWQHVEIKHKWNILLLCGIGYEEVKFWLMNRNTFVKLIEDKKITNQGNKSNESSEGMWFNYSDVKDSLTRVRNNSEIIQFITNTFT</sequence>
<dbReference type="AlphaFoldDB" id="A0A6C0EUT4"/>
<reference evidence="1" key="1">
    <citation type="journal article" date="2020" name="Nature">
        <title>Giant virus diversity and host interactions through global metagenomics.</title>
        <authorList>
            <person name="Schulz F."/>
            <person name="Roux S."/>
            <person name="Paez-Espino D."/>
            <person name="Jungbluth S."/>
            <person name="Walsh D.A."/>
            <person name="Denef V.J."/>
            <person name="McMahon K.D."/>
            <person name="Konstantinidis K.T."/>
            <person name="Eloe-Fadrosh E.A."/>
            <person name="Kyrpides N.C."/>
            <person name="Woyke T."/>
        </authorList>
    </citation>
    <scope>NUCLEOTIDE SEQUENCE</scope>
    <source>
        <strain evidence="1">GVMAG-M-3300009155-2</strain>
    </source>
</reference>
<evidence type="ECO:0000313" key="1">
    <source>
        <dbReference type="EMBL" id="QHT31045.1"/>
    </source>
</evidence>
<name>A0A6C0EUT4_9ZZZZ</name>
<organism evidence="1">
    <name type="scientific">viral metagenome</name>
    <dbReference type="NCBI Taxonomy" id="1070528"/>
    <lineage>
        <taxon>unclassified sequences</taxon>
        <taxon>metagenomes</taxon>
        <taxon>organismal metagenomes</taxon>
    </lineage>
</organism>
<accession>A0A6C0EUT4</accession>
<proteinExistence type="predicted"/>